<dbReference type="InterPro" id="IPR042345">
    <property type="entry name" value="Btbd7"/>
</dbReference>
<name>A0ABD6EPX9_9BILA</name>
<accession>A0ABD6EPX9</accession>
<dbReference type="PANTHER" id="PTHR16064">
    <property type="entry name" value="BTB POZ DOMAIN CONTAINING 7"/>
    <property type="match status" value="1"/>
</dbReference>
<dbReference type="PANTHER" id="PTHR16064:SF3">
    <property type="entry name" value="BTB_POZ DOMAIN-CONTAINING PROTEIN 7"/>
    <property type="match status" value="1"/>
</dbReference>
<comment type="caution">
    <text evidence="2">The sequence shown here is derived from an EMBL/GenBank/DDBJ whole genome shotgun (WGS) entry which is preliminary data.</text>
</comment>
<evidence type="ECO:0000313" key="2">
    <source>
        <dbReference type="EMBL" id="MFH4978737.1"/>
    </source>
</evidence>
<keyword evidence="3" id="KW-1185">Reference proteome</keyword>
<dbReference type="EMBL" id="JBGFUD010003462">
    <property type="protein sequence ID" value="MFH4978737.1"/>
    <property type="molecule type" value="Genomic_DNA"/>
</dbReference>
<protein>
    <submittedName>
        <fullName evidence="2">Uncharacterized protein</fullName>
    </submittedName>
</protein>
<organism evidence="2 3">
    <name type="scientific">Gnathostoma spinigerum</name>
    <dbReference type="NCBI Taxonomy" id="75299"/>
    <lineage>
        <taxon>Eukaryota</taxon>
        <taxon>Metazoa</taxon>
        <taxon>Ecdysozoa</taxon>
        <taxon>Nematoda</taxon>
        <taxon>Chromadorea</taxon>
        <taxon>Rhabditida</taxon>
        <taxon>Spirurina</taxon>
        <taxon>Gnathostomatomorpha</taxon>
        <taxon>Gnathostomatoidea</taxon>
        <taxon>Gnathostomatidae</taxon>
        <taxon>Gnathostoma</taxon>
    </lineage>
</organism>
<proteinExistence type="predicted"/>
<dbReference type="AlphaFoldDB" id="A0ABD6EPX9"/>
<feature type="region of interest" description="Disordered" evidence="1">
    <location>
        <begin position="70"/>
        <end position="89"/>
    </location>
</feature>
<evidence type="ECO:0000256" key="1">
    <source>
        <dbReference type="SAM" id="MobiDB-lite"/>
    </source>
</evidence>
<feature type="region of interest" description="Disordered" evidence="1">
    <location>
        <begin position="1"/>
        <end position="23"/>
    </location>
</feature>
<dbReference type="Proteomes" id="UP001608902">
    <property type="component" value="Unassembled WGS sequence"/>
</dbReference>
<gene>
    <name evidence="2" type="ORF">AB6A40_005446</name>
</gene>
<reference evidence="2 3" key="1">
    <citation type="submission" date="2024-08" db="EMBL/GenBank/DDBJ databases">
        <title>Gnathostoma spinigerum genome.</title>
        <authorList>
            <person name="Gonzalez-Bertolin B."/>
            <person name="Monzon S."/>
            <person name="Zaballos A."/>
            <person name="Jimenez P."/>
            <person name="Dekumyoy P."/>
            <person name="Varona S."/>
            <person name="Cuesta I."/>
            <person name="Sumanam S."/>
            <person name="Adisakwattana P."/>
            <person name="Gasser R.B."/>
            <person name="Hernandez-Gonzalez A."/>
            <person name="Young N.D."/>
            <person name="Perteguer M.J."/>
        </authorList>
    </citation>
    <scope>NUCLEOTIDE SEQUENCE [LARGE SCALE GENOMIC DNA]</scope>
    <source>
        <strain evidence="2">AL3</strain>
        <tissue evidence="2">Liver</tissue>
    </source>
</reference>
<sequence>MEEREPNLVANTTHSISRKGVRRSELNDDELKHILKQLLALVRTDYILPPFHQSLNNAYKRGLLERSSSGDLLGQRYPDSRSPDINPDAHWFDQTVPKRHSAGPRLLAPYVMEARHQLRRLCGNSAEVMASWMSNASMNNEMDKHLSAFYINVHFGISDVVSNEQLVKIKERVRNLINANIWVKKALLCGCEYHRKCTIEQIRLCALRQLGLDENLISIEWETMTPAASFTNREASSSQSSLTFSTISNYVGTGVVQPGRNGKMECCQPDILQKECDISSLGCH</sequence>
<evidence type="ECO:0000313" key="3">
    <source>
        <dbReference type="Proteomes" id="UP001608902"/>
    </source>
</evidence>